<feature type="coiled-coil region" evidence="1">
    <location>
        <begin position="190"/>
        <end position="510"/>
    </location>
</feature>
<keyword evidence="5" id="KW-1185">Reference proteome</keyword>
<evidence type="ECO:0000313" key="4">
    <source>
        <dbReference type="EMBL" id="CAB3403736.1"/>
    </source>
</evidence>
<evidence type="ECO:0000313" key="5">
    <source>
        <dbReference type="Proteomes" id="UP000494206"/>
    </source>
</evidence>
<sequence length="522" mass="60065">MSELLAVNSLRIGVEPVDVELDDDSGILWTSLQTAFPGCSGMYYRDEGNDCKKSVRFDGKKFLAPGGSWNNRQFYVTLSQKCHAAQGNIAGSNYSEATKMFERNVQAVQRMLAATGMKIDMSHLSKRKTSREHRDSDERPPSGISTPVPDPIHAIKERSELLQSSQRDLTPLEQQFLDLARISTAKDQIIESHRQEIAKLNERIREFDKEAKHRNAQLETANAKIAAQEAELEILRNLGGQFNESKETAAELRNNVEQMTDELKTLRAKIEQLHKENEELRENNEASYNRNRELAENLEVMKTSKEILSKELNQLRPFAEAAELMQDLENVPNYIETLERNKQLLEENETCKNEIESSKKAFIELQNVHYPMAEEMEKLRQRNEDLEQHLSHVDEEIKCLNENWAKELRDKQNEWDQIKTDAEAELFSLRDQIAHLQNIVECASREAAEQARRADELEHNIQEIRQKTTAAHIKKQDELTRKVRTLTEQLEEAESRVAELNVLVTSLAQDAHSSRRDIADLL</sequence>
<protein>
    <recommendedName>
        <fullName evidence="3">TAR DNA-binding protein 43 N-terminal domain-containing protein</fullName>
    </recommendedName>
</protein>
<dbReference type="OrthoDB" id="2020831at2759"/>
<reference evidence="4 5" key="1">
    <citation type="submission" date="2020-04" db="EMBL/GenBank/DDBJ databases">
        <authorList>
            <person name="Laetsch R D."/>
            <person name="Stevens L."/>
            <person name="Kumar S."/>
            <person name="Blaxter L. M."/>
        </authorList>
    </citation>
    <scope>NUCLEOTIDE SEQUENCE [LARGE SCALE GENOMIC DNA]</scope>
</reference>
<gene>
    <name evidence="4" type="ORF">CBOVIS_LOCUS6161</name>
</gene>
<accession>A0A8S1EW19</accession>
<feature type="domain" description="TAR DNA-binding protein 43 N-terminal" evidence="3">
    <location>
        <begin position="14"/>
        <end position="77"/>
    </location>
</feature>
<dbReference type="Pfam" id="PF18694">
    <property type="entry name" value="TDP-43_N"/>
    <property type="match status" value="1"/>
</dbReference>
<dbReference type="EMBL" id="CADEPM010000004">
    <property type="protein sequence ID" value="CAB3403736.1"/>
    <property type="molecule type" value="Genomic_DNA"/>
</dbReference>
<evidence type="ECO:0000259" key="3">
    <source>
        <dbReference type="Pfam" id="PF18694"/>
    </source>
</evidence>
<evidence type="ECO:0000256" key="1">
    <source>
        <dbReference type="SAM" id="Coils"/>
    </source>
</evidence>
<dbReference type="AlphaFoldDB" id="A0A8S1EW19"/>
<dbReference type="Gene3D" id="1.10.287.1490">
    <property type="match status" value="1"/>
</dbReference>
<comment type="caution">
    <text evidence="4">The sequence shown here is derived from an EMBL/GenBank/DDBJ whole genome shotgun (WGS) entry which is preliminary data.</text>
</comment>
<dbReference type="Proteomes" id="UP000494206">
    <property type="component" value="Unassembled WGS sequence"/>
</dbReference>
<dbReference type="CDD" id="cd19609">
    <property type="entry name" value="NTD_TDP-43"/>
    <property type="match status" value="1"/>
</dbReference>
<name>A0A8S1EW19_9PELO</name>
<keyword evidence="1" id="KW-0175">Coiled coil</keyword>
<feature type="region of interest" description="Disordered" evidence="2">
    <location>
        <begin position="119"/>
        <end position="151"/>
    </location>
</feature>
<organism evidence="4 5">
    <name type="scientific">Caenorhabditis bovis</name>
    <dbReference type="NCBI Taxonomy" id="2654633"/>
    <lineage>
        <taxon>Eukaryota</taxon>
        <taxon>Metazoa</taxon>
        <taxon>Ecdysozoa</taxon>
        <taxon>Nematoda</taxon>
        <taxon>Chromadorea</taxon>
        <taxon>Rhabditida</taxon>
        <taxon>Rhabditina</taxon>
        <taxon>Rhabditomorpha</taxon>
        <taxon>Rhabditoidea</taxon>
        <taxon>Rhabditidae</taxon>
        <taxon>Peloderinae</taxon>
        <taxon>Caenorhabditis</taxon>
    </lineage>
</organism>
<dbReference type="InterPro" id="IPR041105">
    <property type="entry name" value="TDP-43_N"/>
</dbReference>
<evidence type="ECO:0000256" key="2">
    <source>
        <dbReference type="SAM" id="MobiDB-lite"/>
    </source>
</evidence>
<proteinExistence type="predicted"/>